<evidence type="ECO:0000313" key="1">
    <source>
        <dbReference type="EMBL" id="SPE17605.1"/>
    </source>
</evidence>
<evidence type="ECO:0000313" key="2">
    <source>
        <dbReference type="Proteomes" id="UP000239735"/>
    </source>
</evidence>
<reference evidence="2" key="1">
    <citation type="submission" date="2018-02" db="EMBL/GenBank/DDBJ databases">
        <authorList>
            <person name="Hausmann B."/>
        </authorList>
    </citation>
    <scope>NUCLEOTIDE SEQUENCE [LARGE SCALE GENOMIC DNA]</scope>
    <source>
        <strain evidence="2">Peat soil MAG SbA5</strain>
    </source>
</reference>
<dbReference type="Proteomes" id="UP000239735">
    <property type="component" value="Unassembled WGS sequence"/>
</dbReference>
<dbReference type="EMBL" id="OKRB01000010">
    <property type="protein sequence ID" value="SPE17605.1"/>
    <property type="molecule type" value="Genomic_DNA"/>
</dbReference>
<organism evidence="1 2">
    <name type="scientific">Candidatus Sulfuritelmatomonas gaucii</name>
    <dbReference type="NCBI Taxonomy" id="2043161"/>
    <lineage>
        <taxon>Bacteria</taxon>
        <taxon>Pseudomonadati</taxon>
        <taxon>Acidobacteriota</taxon>
        <taxon>Terriglobia</taxon>
        <taxon>Terriglobales</taxon>
        <taxon>Acidobacteriaceae</taxon>
        <taxon>Candidatus Sulfuritelmatomonas</taxon>
    </lineage>
</organism>
<accession>A0A2N9L3R2</accession>
<gene>
    <name evidence="1" type="ORF">SBA5_1070008</name>
</gene>
<protein>
    <submittedName>
        <fullName evidence="1">Uncharacterized protein</fullName>
    </submittedName>
</protein>
<dbReference type="AlphaFoldDB" id="A0A2N9L3R2"/>
<sequence>MFAEAYLSRVSPYRPPFQADSWQVILGHEGHGSSQTYVSRAFGEEIKTFPKGWEISGRTIGLDPLEIRVRGAGDAIRTSVNGPGYRNGMVTGAQLLRTGQSAH</sequence>
<name>A0A2N9L3R2_9BACT</name>
<proteinExistence type="predicted"/>